<evidence type="ECO:0000256" key="1">
    <source>
        <dbReference type="SAM" id="MobiDB-lite"/>
    </source>
</evidence>
<feature type="region of interest" description="Disordered" evidence="1">
    <location>
        <begin position="274"/>
        <end position="309"/>
    </location>
</feature>
<dbReference type="AlphaFoldDB" id="A0A3P7NIX1"/>
<dbReference type="EMBL" id="UYRU01046864">
    <property type="protein sequence ID" value="VDN09349.1"/>
    <property type="molecule type" value="Genomic_DNA"/>
</dbReference>
<dbReference type="InterPro" id="IPR014752">
    <property type="entry name" value="Arrestin-like_C"/>
</dbReference>
<dbReference type="Gene3D" id="2.60.40.640">
    <property type="match status" value="1"/>
</dbReference>
<name>A0A3P7NIX1_DIBLA</name>
<evidence type="ECO:0008006" key="4">
    <source>
        <dbReference type="Google" id="ProtNLM"/>
    </source>
</evidence>
<organism evidence="2 3">
    <name type="scientific">Dibothriocephalus latus</name>
    <name type="common">Fish tapeworm</name>
    <name type="synonym">Diphyllobothrium latum</name>
    <dbReference type="NCBI Taxonomy" id="60516"/>
    <lineage>
        <taxon>Eukaryota</taxon>
        <taxon>Metazoa</taxon>
        <taxon>Spiralia</taxon>
        <taxon>Lophotrochozoa</taxon>
        <taxon>Platyhelminthes</taxon>
        <taxon>Cestoda</taxon>
        <taxon>Eucestoda</taxon>
        <taxon>Diphyllobothriidea</taxon>
        <taxon>Diphyllobothriidae</taxon>
        <taxon>Dibothriocephalus</taxon>
    </lineage>
</organism>
<sequence length="363" mass="39908">MTSATVLVANNKDTVNRCFTYLTCNTTPCPIHDGYLPDIDFLPEKSVDIVRIEFKTNEVRQGGKLPGRVFMQLTAPARLDEIIVDLNYTIVGLKGDGTVVPLAGYRSANAKILPIPLDNKNKPQAAQAQQSNFVVMPTQDTSRRVTLPQGMHAIPFEIQVPKGMTPTFNYVSPKNGVSVTNNYSAEAAVKFNGKTVRTNRVTIIVKSLGNEQGGLGYSDGNVEMAITKKYVKKDGDFAYAIGQTHENENPKWDVPTPVIVQKVDCPPLGINDERILRPNLNPKSSGKSASVIDDYNNEPTNAPKLHNKDFKVSYDEKKAEVRADLPSIEVDGTTYEAPFAVVDEVEPGWQPTHLTQPAGIRRV</sequence>
<dbReference type="OrthoDB" id="6241807at2759"/>
<reference evidence="2 3" key="1">
    <citation type="submission" date="2018-11" db="EMBL/GenBank/DDBJ databases">
        <authorList>
            <consortium name="Pathogen Informatics"/>
        </authorList>
    </citation>
    <scope>NUCLEOTIDE SEQUENCE [LARGE SCALE GENOMIC DNA]</scope>
</reference>
<gene>
    <name evidence="2" type="ORF">DILT_LOCUS5180</name>
</gene>
<accession>A0A3P7NIX1</accession>
<proteinExistence type="predicted"/>
<protein>
    <recommendedName>
        <fullName evidence="4">Arrestin-like N-terminal domain-containing protein</fullName>
    </recommendedName>
</protein>
<keyword evidence="3" id="KW-1185">Reference proteome</keyword>
<evidence type="ECO:0000313" key="2">
    <source>
        <dbReference type="EMBL" id="VDN09349.1"/>
    </source>
</evidence>
<dbReference type="Proteomes" id="UP000281553">
    <property type="component" value="Unassembled WGS sequence"/>
</dbReference>
<evidence type="ECO:0000313" key="3">
    <source>
        <dbReference type="Proteomes" id="UP000281553"/>
    </source>
</evidence>